<dbReference type="STRING" id="4097.A0A1S3Y223"/>
<evidence type="ECO:0008006" key="4">
    <source>
        <dbReference type="Google" id="ProtNLM"/>
    </source>
</evidence>
<keyword evidence="2" id="KW-0472">Membrane</keyword>
<dbReference type="OrthoDB" id="10295248at2759"/>
<organism evidence="3">
    <name type="scientific">Nicotiana tabacum</name>
    <name type="common">Common tobacco</name>
    <dbReference type="NCBI Taxonomy" id="4097"/>
    <lineage>
        <taxon>Eukaryota</taxon>
        <taxon>Viridiplantae</taxon>
        <taxon>Streptophyta</taxon>
        <taxon>Embryophyta</taxon>
        <taxon>Tracheophyta</taxon>
        <taxon>Spermatophyta</taxon>
        <taxon>Magnoliopsida</taxon>
        <taxon>eudicotyledons</taxon>
        <taxon>Gunneridae</taxon>
        <taxon>Pentapetalae</taxon>
        <taxon>asterids</taxon>
        <taxon>lamiids</taxon>
        <taxon>Solanales</taxon>
        <taxon>Solanaceae</taxon>
        <taxon>Nicotianoideae</taxon>
        <taxon>Nicotianeae</taxon>
        <taxon>Nicotiana</taxon>
    </lineage>
</organism>
<reference evidence="3" key="1">
    <citation type="submission" date="2025-08" db="UniProtKB">
        <authorList>
            <consortium name="RefSeq"/>
        </authorList>
    </citation>
    <scope>IDENTIFICATION</scope>
</reference>
<evidence type="ECO:0000313" key="3">
    <source>
        <dbReference type="RefSeq" id="XP_016446278.1"/>
    </source>
</evidence>
<keyword evidence="2" id="KW-1133">Transmembrane helix</keyword>
<evidence type="ECO:0000256" key="1">
    <source>
        <dbReference type="SAM" id="Coils"/>
    </source>
</evidence>
<evidence type="ECO:0000256" key="2">
    <source>
        <dbReference type="SAM" id="Phobius"/>
    </source>
</evidence>
<keyword evidence="2" id="KW-0812">Transmembrane</keyword>
<keyword evidence="1" id="KW-0175">Coiled coil</keyword>
<dbReference type="AlphaFoldDB" id="A0A1S3Y223"/>
<dbReference type="InterPro" id="IPR036691">
    <property type="entry name" value="Endo/exonu/phosph_ase_sf"/>
</dbReference>
<dbReference type="RefSeq" id="XP_016446278.1">
    <property type="nucleotide sequence ID" value="XM_016590792.1"/>
</dbReference>
<feature type="transmembrane region" description="Helical" evidence="2">
    <location>
        <begin position="355"/>
        <end position="376"/>
    </location>
</feature>
<accession>A0A1S3Y223</accession>
<dbReference type="PANTHER" id="PTHR23227">
    <property type="entry name" value="BUCENTAUR RELATED"/>
    <property type="match status" value="1"/>
</dbReference>
<dbReference type="NCBIfam" id="TIGR00756">
    <property type="entry name" value="PPR"/>
    <property type="match status" value="1"/>
</dbReference>
<dbReference type="SUPFAM" id="SSF56219">
    <property type="entry name" value="DNase I-like"/>
    <property type="match status" value="1"/>
</dbReference>
<sequence length="389" mass="44191">MGSWNIGTLTEKSIELAKILQKRKINIACVRETRWVGSKARDADGFKLCVSGCERDKNVVGILVDRYLRELVVEVMRVNDRLVAIKLVVGGSTLNLISAYAPQVDLDEEIYKRRFSEEFDGLVRGIPLTEKLFIGGDFNGHIGATSGGMTVCMAALALELGTVEELGEVIGYRSLDEQWRHELEEVQEEVEAKQAAYLTLIESMDDEARRKNREGYRRAKKEAKLAVTATKTVAFGRFYKELGAKGGEGQEAIHVSQEGRDIVFGDLEYSEIRRDFGYCRRIRVEEVERAMRKMHGGRATRPDEIPVKFWKNAGRADRMDEAEKLFDRMRKEKISPDVLTLNKVLLSRQTDKGHYFSIFILLFPGLLGIKWLNFLVDISSKLAKVLEVY</sequence>
<dbReference type="Gene3D" id="3.60.10.10">
    <property type="entry name" value="Endonuclease/exonuclease/phosphatase"/>
    <property type="match status" value="1"/>
</dbReference>
<protein>
    <recommendedName>
        <fullName evidence="4">Craniofacial development protein 2-like</fullName>
    </recommendedName>
</protein>
<dbReference type="InterPro" id="IPR027124">
    <property type="entry name" value="Swc5/CFDP1/2"/>
</dbReference>
<dbReference type="InterPro" id="IPR002885">
    <property type="entry name" value="PPR_rpt"/>
</dbReference>
<name>A0A1S3Y223_TOBAC</name>
<dbReference type="PaxDb" id="4097-A0A1S3Y223"/>
<feature type="coiled-coil region" evidence="1">
    <location>
        <begin position="176"/>
        <end position="203"/>
    </location>
</feature>
<dbReference type="PANTHER" id="PTHR23227:SF67">
    <property type="entry name" value="CRANIOFACIAL DEVELOPMENT PROTEIN 2-LIKE"/>
    <property type="match status" value="1"/>
</dbReference>
<dbReference type="KEGG" id="nta:107771431"/>
<proteinExistence type="predicted"/>
<gene>
    <name evidence="3" type="primary">LOC107771431</name>
</gene>